<dbReference type="InterPro" id="IPR029063">
    <property type="entry name" value="SAM-dependent_MTases_sf"/>
</dbReference>
<reference evidence="4 5" key="1">
    <citation type="submission" date="2019-02" db="EMBL/GenBank/DDBJ databases">
        <title>Deep-cultivation of Planctomycetes and their phenomic and genomic characterization uncovers novel biology.</title>
        <authorList>
            <person name="Wiegand S."/>
            <person name="Jogler M."/>
            <person name="Boedeker C."/>
            <person name="Pinto D."/>
            <person name="Vollmers J."/>
            <person name="Rivas-Marin E."/>
            <person name="Kohn T."/>
            <person name="Peeters S.H."/>
            <person name="Heuer A."/>
            <person name="Rast P."/>
            <person name="Oberbeckmann S."/>
            <person name="Bunk B."/>
            <person name="Jeske O."/>
            <person name="Meyerdierks A."/>
            <person name="Storesund J.E."/>
            <person name="Kallscheuer N."/>
            <person name="Luecker S."/>
            <person name="Lage O.M."/>
            <person name="Pohl T."/>
            <person name="Merkel B.J."/>
            <person name="Hornburger P."/>
            <person name="Mueller R.-W."/>
            <person name="Bruemmer F."/>
            <person name="Labrenz M."/>
            <person name="Spormann A.M."/>
            <person name="Op Den Camp H."/>
            <person name="Overmann J."/>
            <person name="Amann R."/>
            <person name="Jetten M.S.M."/>
            <person name="Mascher T."/>
            <person name="Medema M.H."/>
            <person name="Devos D.P."/>
            <person name="Kaster A.-K."/>
            <person name="Ovreas L."/>
            <person name="Rohde M."/>
            <person name="Galperin M.Y."/>
            <person name="Jogler C."/>
        </authorList>
    </citation>
    <scope>NUCLEOTIDE SEQUENCE [LARGE SCALE GENOMIC DNA]</scope>
    <source>
        <strain evidence="4 5">Pla22</strain>
    </source>
</reference>
<proteinExistence type="predicted"/>
<evidence type="ECO:0000256" key="1">
    <source>
        <dbReference type="ARBA" id="ARBA00022747"/>
    </source>
</evidence>
<gene>
    <name evidence="4" type="ORF">Pla22_44300</name>
</gene>
<keyword evidence="3" id="KW-0175">Coiled coil</keyword>
<dbReference type="SUPFAM" id="SSF116734">
    <property type="entry name" value="DNA methylase specificity domain"/>
    <property type="match status" value="1"/>
</dbReference>
<evidence type="ECO:0000256" key="3">
    <source>
        <dbReference type="SAM" id="Coils"/>
    </source>
</evidence>
<evidence type="ECO:0000313" key="4">
    <source>
        <dbReference type="EMBL" id="TWT49238.1"/>
    </source>
</evidence>
<comment type="caution">
    <text evidence="4">The sequence shown here is derived from an EMBL/GenBank/DDBJ whole genome shotgun (WGS) entry which is preliminary data.</text>
</comment>
<dbReference type="InterPro" id="IPR044946">
    <property type="entry name" value="Restrct_endonuc_typeI_TRD_sf"/>
</dbReference>
<evidence type="ECO:0000313" key="5">
    <source>
        <dbReference type="Proteomes" id="UP000316598"/>
    </source>
</evidence>
<evidence type="ECO:0008006" key="6">
    <source>
        <dbReference type="Google" id="ProtNLM"/>
    </source>
</evidence>
<protein>
    <recommendedName>
        <fullName evidence="6">N-6 DNA Methylase</fullName>
    </recommendedName>
</protein>
<organism evidence="4 5">
    <name type="scientific">Rubripirellula amarantea</name>
    <dbReference type="NCBI Taxonomy" id="2527999"/>
    <lineage>
        <taxon>Bacteria</taxon>
        <taxon>Pseudomonadati</taxon>
        <taxon>Planctomycetota</taxon>
        <taxon>Planctomycetia</taxon>
        <taxon>Pirellulales</taxon>
        <taxon>Pirellulaceae</taxon>
        <taxon>Rubripirellula</taxon>
    </lineage>
</organism>
<dbReference type="AlphaFoldDB" id="A0A5C5WEI6"/>
<dbReference type="Gene3D" id="3.90.220.20">
    <property type="entry name" value="DNA methylase specificity domains"/>
    <property type="match status" value="1"/>
</dbReference>
<dbReference type="Gene3D" id="3.40.50.150">
    <property type="entry name" value="Vaccinia Virus protein VP39"/>
    <property type="match status" value="1"/>
</dbReference>
<evidence type="ECO:0000256" key="2">
    <source>
        <dbReference type="ARBA" id="ARBA00023125"/>
    </source>
</evidence>
<dbReference type="EMBL" id="SJPI01000003">
    <property type="protein sequence ID" value="TWT49238.1"/>
    <property type="molecule type" value="Genomic_DNA"/>
</dbReference>
<keyword evidence="2" id="KW-0238">DNA-binding</keyword>
<sequence>MNVDFLDPRFREHQQQIVGRIAARDGNQAAADYIVDLLRSSGERSNVESVLNACRELGLTLSLEELSNIINKFDRGFDNTCPLKVAEFIAELLRPFSPSSILDPSAGVGFLAIPIHQALQPAVYELYSRNRSHLEIFEQLSGTEGMVFYPEGPIDGLTRAKGRRVDAVVSCPPWNQSLPRERFDRLDVEGIKYFEHLVILESCRHLSEDGVGIFVVPSSFFDTFVCSERVQYELDQMGIRITSAIELPAGTFAPHTSITTHIVVMQKTDDETLFTGRFSDDLSHRTALLRNIAHRAEGSIPELGRFVDLESFNGFLALETNLNIVELAARSGLVEIPLKDAVSDIFSTNKADFKRLTEHPNAVYLPKMAATVATTNQNHLPPKLKSYFQLIVNPDIVDPKFLAGLLNTPFGQLWRDSLRTGSQIPTIGKQTLQSSKLYLPPSDKREDQTKVVGCQNELNRLKNELQEIELRLWDRILEVDQTQKTIQNVNRSNSFEDWLDTLPFPLASILWSIHTKKDQVKEQNEQLLHFFEALGEFIAVILLSGFSSSEQLYPQLQPALGSAFKNGNLSIRRATFGTWAAVVGSLAKELRRQRNDNEEVVFAAFRTRNRDLLDVISSRKLVTLLQETNKIRNDARGHSGAVSKQSAQEVNDRLNRQLQVVRDIFGQSWEGVDLLLPGDCRMKQEVFEYRAQRIMGTRTPFSTRTVPVVEAMEDERLYLKTPNERRGLKLLPFIKVIPSPKTGDLACYFFNRFVNSKVRFLSYYFEPDSEVVGNFGDVQIAIDLLEPLNADSHER</sequence>
<feature type="coiled-coil region" evidence="3">
    <location>
        <begin position="444"/>
        <end position="471"/>
    </location>
</feature>
<dbReference type="SUPFAM" id="SSF53335">
    <property type="entry name" value="S-adenosyl-L-methionine-dependent methyltransferases"/>
    <property type="match status" value="1"/>
</dbReference>
<name>A0A5C5WEI6_9BACT</name>
<keyword evidence="5" id="KW-1185">Reference proteome</keyword>
<dbReference type="Proteomes" id="UP000316598">
    <property type="component" value="Unassembled WGS sequence"/>
</dbReference>
<keyword evidence="1" id="KW-0680">Restriction system</keyword>
<dbReference type="GO" id="GO:0003677">
    <property type="term" value="F:DNA binding"/>
    <property type="evidence" value="ECO:0007669"/>
    <property type="project" value="UniProtKB-KW"/>
</dbReference>
<accession>A0A5C5WEI6</accession>
<dbReference type="GO" id="GO:0009307">
    <property type="term" value="P:DNA restriction-modification system"/>
    <property type="evidence" value="ECO:0007669"/>
    <property type="project" value="UniProtKB-KW"/>
</dbReference>